<feature type="compositionally biased region" description="Low complexity" evidence="1">
    <location>
        <begin position="131"/>
        <end position="149"/>
    </location>
</feature>
<name>A0A5A7PTY9_STRAF</name>
<organism evidence="2 3">
    <name type="scientific">Striga asiatica</name>
    <name type="common">Asiatic witchweed</name>
    <name type="synonym">Buchnera asiatica</name>
    <dbReference type="NCBI Taxonomy" id="4170"/>
    <lineage>
        <taxon>Eukaryota</taxon>
        <taxon>Viridiplantae</taxon>
        <taxon>Streptophyta</taxon>
        <taxon>Embryophyta</taxon>
        <taxon>Tracheophyta</taxon>
        <taxon>Spermatophyta</taxon>
        <taxon>Magnoliopsida</taxon>
        <taxon>eudicotyledons</taxon>
        <taxon>Gunneridae</taxon>
        <taxon>Pentapetalae</taxon>
        <taxon>asterids</taxon>
        <taxon>lamiids</taxon>
        <taxon>Lamiales</taxon>
        <taxon>Orobanchaceae</taxon>
        <taxon>Buchnereae</taxon>
        <taxon>Striga</taxon>
    </lineage>
</organism>
<dbReference type="PANTHER" id="PTHR36810">
    <property type="entry name" value="BNACNNG47150D PROTEIN"/>
    <property type="match status" value="1"/>
</dbReference>
<keyword evidence="3" id="KW-1185">Reference proteome</keyword>
<comment type="caution">
    <text evidence="2">The sequence shown here is derived from an EMBL/GenBank/DDBJ whole genome shotgun (WGS) entry which is preliminary data.</text>
</comment>
<evidence type="ECO:0000256" key="1">
    <source>
        <dbReference type="SAM" id="MobiDB-lite"/>
    </source>
</evidence>
<feature type="compositionally biased region" description="Basic and acidic residues" evidence="1">
    <location>
        <begin position="339"/>
        <end position="354"/>
    </location>
</feature>
<evidence type="ECO:0000313" key="2">
    <source>
        <dbReference type="EMBL" id="GER35982.1"/>
    </source>
</evidence>
<feature type="region of interest" description="Disordered" evidence="1">
    <location>
        <begin position="339"/>
        <end position="362"/>
    </location>
</feature>
<reference evidence="3" key="1">
    <citation type="journal article" date="2019" name="Curr. Biol.">
        <title>Genome Sequence of Striga asiatica Provides Insight into the Evolution of Plant Parasitism.</title>
        <authorList>
            <person name="Yoshida S."/>
            <person name="Kim S."/>
            <person name="Wafula E.K."/>
            <person name="Tanskanen J."/>
            <person name="Kim Y.M."/>
            <person name="Honaas L."/>
            <person name="Yang Z."/>
            <person name="Spallek T."/>
            <person name="Conn C.E."/>
            <person name="Ichihashi Y."/>
            <person name="Cheong K."/>
            <person name="Cui S."/>
            <person name="Der J.P."/>
            <person name="Gundlach H."/>
            <person name="Jiao Y."/>
            <person name="Hori C."/>
            <person name="Ishida J.K."/>
            <person name="Kasahara H."/>
            <person name="Kiba T."/>
            <person name="Kim M.S."/>
            <person name="Koo N."/>
            <person name="Laohavisit A."/>
            <person name="Lee Y.H."/>
            <person name="Lumba S."/>
            <person name="McCourt P."/>
            <person name="Mortimer J.C."/>
            <person name="Mutuku J.M."/>
            <person name="Nomura T."/>
            <person name="Sasaki-Sekimoto Y."/>
            <person name="Seto Y."/>
            <person name="Wang Y."/>
            <person name="Wakatake T."/>
            <person name="Sakakibara H."/>
            <person name="Demura T."/>
            <person name="Yamaguchi S."/>
            <person name="Yoneyama K."/>
            <person name="Manabe R.I."/>
            <person name="Nelson D.C."/>
            <person name="Schulman A.H."/>
            <person name="Timko M.P."/>
            <person name="dePamphilis C.W."/>
            <person name="Choi D."/>
            <person name="Shirasu K."/>
        </authorList>
    </citation>
    <scope>NUCLEOTIDE SEQUENCE [LARGE SCALE GENOMIC DNA]</scope>
    <source>
        <strain evidence="3">cv. UVA1</strain>
    </source>
</reference>
<feature type="region of interest" description="Disordered" evidence="1">
    <location>
        <begin position="125"/>
        <end position="149"/>
    </location>
</feature>
<accession>A0A5A7PTY9</accession>
<dbReference type="OrthoDB" id="1939272at2759"/>
<proteinExistence type="predicted"/>
<sequence length="395" mass="43511">MPGTIQVTVLGFKGVSSSSEPSAKSLKGNPITKLGEDLVVALLDAAGNVITRADIRTMKIIEKGFWDEVFSINRGGHVHMKLQFVLSEEERNRIRAMRESALKKKLEKNPNFNLKHTETISDVLRTKVDGSQASSSSTSPSSSATSQSSYQKEGVSILESAVIPVKELSIEVKSLKKTPSVPSQLNRLLKREDKSLKKAPSVPFRLNRFTTEHLTEAPRESDLAVKTESCREQTVKELDKLPYDLARQTSSRKATTSGRTISTETVNSSGNSGEEGIGRESRRRGTRAKSEGSLECSEEGRYSPCLGFGTWIFPDNTRRLCVTTADNYKIMCSQQNEMNRAECKSGKNEDKVSEPPDGSSNGHIGQVVKIAVILGFGVFVLLTRQKEPRHTYQTA</sequence>
<dbReference type="PANTHER" id="PTHR36810:SF1">
    <property type="entry name" value="OS05G0232200 PROTEIN"/>
    <property type="match status" value="1"/>
</dbReference>
<protein>
    <submittedName>
        <fullName evidence="2">Phosphoglucosamine mutase family protein</fullName>
    </submittedName>
</protein>
<feature type="compositionally biased region" description="Polar residues" evidence="1">
    <location>
        <begin position="248"/>
        <end position="267"/>
    </location>
</feature>
<gene>
    <name evidence="2" type="ORF">STAS_12302</name>
</gene>
<dbReference type="EMBL" id="BKCP01005072">
    <property type="protein sequence ID" value="GER35982.1"/>
    <property type="molecule type" value="Genomic_DNA"/>
</dbReference>
<dbReference type="AlphaFoldDB" id="A0A5A7PTY9"/>
<feature type="region of interest" description="Disordered" evidence="1">
    <location>
        <begin position="248"/>
        <end position="299"/>
    </location>
</feature>
<evidence type="ECO:0000313" key="3">
    <source>
        <dbReference type="Proteomes" id="UP000325081"/>
    </source>
</evidence>
<dbReference type="Proteomes" id="UP000325081">
    <property type="component" value="Unassembled WGS sequence"/>
</dbReference>